<dbReference type="PANTHER" id="PTHR18956">
    <property type="entry name" value="HYALURONAN MEDIATED MOTILITY RECEPTOR"/>
    <property type="match status" value="1"/>
</dbReference>
<dbReference type="AlphaFoldDB" id="A0AAN8XL98"/>
<feature type="region of interest" description="Disordered" evidence="5">
    <location>
        <begin position="33"/>
        <end position="87"/>
    </location>
</feature>
<proteinExistence type="predicted"/>
<protein>
    <recommendedName>
        <fullName evidence="6">Hyaluronan-mediated motility receptor C-terminal domain-containing protein</fullName>
    </recommendedName>
</protein>
<feature type="coiled-coil region" evidence="4">
    <location>
        <begin position="965"/>
        <end position="999"/>
    </location>
</feature>
<keyword evidence="3" id="KW-0206">Cytoskeleton</keyword>
<comment type="subcellular location">
    <subcellularLocation>
        <location evidence="1">Cytoplasm</location>
        <location evidence="1">Cytoskeleton</location>
        <location evidence="1">Spindle</location>
    </subcellularLocation>
</comment>
<dbReference type="Proteomes" id="UP001381693">
    <property type="component" value="Unassembled WGS sequence"/>
</dbReference>
<keyword evidence="8" id="KW-1185">Reference proteome</keyword>
<evidence type="ECO:0000256" key="1">
    <source>
        <dbReference type="ARBA" id="ARBA00004186"/>
    </source>
</evidence>
<feature type="region of interest" description="Disordered" evidence="5">
    <location>
        <begin position="1169"/>
        <end position="1189"/>
    </location>
</feature>
<keyword evidence="4" id="KW-0175">Coiled coil</keyword>
<dbReference type="InterPro" id="IPR031794">
    <property type="entry name" value="HMMR_C"/>
</dbReference>
<evidence type="ECO:0000313" key="7">
    <source>
        <dbReference type="EMBL" id="KAK7082093.1"/>
    </source>
</evidence>
<comment type="caution">
    <text evidence="7">The sequence shown here is derived from an EMBL/GenBank/DDBJ whole genome shotgun (WGS) entry which is preliminary data.</text>
</comment>
<evidence type="ECO:0000256" key="2">
    <source>
        <dbReference type="ARBA" id="ARBA00022490"/>
    </source>
</evidence>
<reference evidence="7 8" key="1">
    <citation type="submission" date="2023-11" db="EMBL/GenBank/DDBJ databases">
        <title>Halocaridina rubra genome assembly.</title>
        <authorList>
            <person name="Smith C."/>
        </authorList>
    </citation>
    <scope>NUCLEOTIDE SEQUENCE [LARGE SCALE GENOMIC DNA]</scope>
    <source>
        <strain evidence="7">EP-1</strain>
        <tissue evidence="7">Whole</tissue>
    </source>
</reference>
<name>A0AAN8XL98_HALRR</name>
<dbReference type="Pfam" id="PF15908">
    <property type="entry name" value="HMMR_C"/>
    <property type="match status" value="1"/>
</dbReference>
<evidence type="ECO:0000313" key="8">
    <source>
        <dbReference type="Proteomes" id="UP001381693"/>
    </source>
</evidence>
<keyword evidence="2" id="KW-0963">Cytoplasm</keyword>
<dbReference type="PANTHER" id="PTHR18956:SF6">
    <property type="entry name" value="HYALURONAN MEDIATED MOTILITY RECEPTOR"/>
    <property type="match status" value="1"/>
</dbReference>
<dbReference type="GO" id="GO:0005819">
    <property type="term" value="C:spindle"/>
    <property type="evidence" value="ECO:0007669"/>
    <property type="project" value="UniProtKB-SubCell"/>
</dbReference>
<sequence length="1189" mass="136906">CTPSPAQYDPKFKNDASAAITLDKSDRWKASKEVVPGPGAYTGPLVKSPIRQRTSTSSSKLNSSTCSTASTASSCGNFVSPQKPPPLARSLSMKVMRKAPGDKDVRINELENKISELTEERDGLKSLVYHLEKQLEELKEMINKSDMDSEVKACERVKYEAELKSANIALNDKESQMESLNITISMLTQQNEQLRSQIDSGGKLVESEIQQQLQNSKMEIKEVQQYISALNDERSGLLIKIKELEESSEQKSISEDELQNLKEQLEHLILLRDNLEAAVRSKDDLIAELQVQLDEMVIEGRTYQEQSILYRSKVEHLEEEIQNTFAEREDAENKVRSLVAKYESLIKDQVEEREINREILAKKDIEIELLNASLSNLNMKASEYEQTIISLEEEKQDRLSKISVLETTISELSMKTKEKEMMESILDEELNHRTDEVSVLEEKIKEFERKLKDIQDERDILGANLEAEKKIPEELNKKISVLEMEIKEKEVVQQFLEKEITAREGEISASAQKIKDLEENLEMARLGALDLQQEEETKMNEQLKALDEEVTSVKAALKSKEEILESVESKLVQFEDNNRQLEEKVLELMGEISDREAEHIVRMKSVESDLEDMGVKYSDSLLEHEAARRVLSQTLEQLDRERLVRMASEGDLNSLKEEFKKCKEEKEEVEANMKDLVQKYTTLEDALACEEAENRDLEERLESEIKQAKEAALSAEKEILSLKTSSDGFCTQITQLKIDMKKKSQAVKEMQQCIEGLREEKLHLVTLRDNLEKTVETKEENLAMLQLQISNTEREMEEERVTLRSRIGDLENHLKEAENEQKTNTEKVRSLEDKITSLEQENLGLNQSYEKQLEEKTLSETQANSKLEEMTKQYEGYEDQLKNLQTSLREKIQELEDVHEKFGSSNKVTVSLEEEVKVLQTSVKRFQREIDAMNKTIASKDASLNTLNITLGTKSEEVQSLYKKLEEKQSFLLASEAKVQQLEENEEKLIKERDELTISFSNLQQDLSLSKSQYSRLESTFMEEKSAEISRVTTALELDLEEQKKLNVKHICNNVFKLFRNNWMPWKLRRLVYCQGAHAAKEEVDRLSRQYATLLGHQNHKQKIQHVLKLKTENNELKEDMHKLRQETERQRKTIRRLEEKINKTSGSTSRLHEVTCSNVDKENSVYVGTGNISSSSKPLKASNKPNRI</sequence>
<organism evidence="7 8">
    <name type="scientific">Halocaridina rubra</name>
    <name type="common">Hawaiian red shrimp</name>
    <dbReference type="NCBI Taxonomy" id="373956"/>
    <lineage>
        <taxon>Eukaryota</taxon>
        <taxon>Metazoa</taxon>
        <taxon>Ecdysozoa</taxon>
        <taxon>Arthropoda</taxon>
        <taxon>Crustacea</taxon>
        <taxon>Multicrustacea</taxon>
        <taxon>Malacostraca</taxon>
        <taxon>Eumalacostraca</taxon>
        <taxon>Eucarida</taxon>
        <taxon>Decapoda</taxon>
        <taxon>Pleocyemata</taxon>
        <taxon>Caridea</taxon>
        <taxon>Atyoidea</taxon>
        <taxon>Atyidae</taxon>
        <taxon>Halocaridina</taxon>
    </lineage>
</organism>
<dbReference type="SUPFAM" id="SSF57997">
    <property type="entry name" value="Tropomyosin"/>
    <property type="match status" value="1"/>
</dbReference>
<feature type="domain" description="Hyaluronan-mediated motility receptor C-terminal" evidence="6">
    <location>
        <begin position="1025"/>
        <end position="1148"/>
    </location>
</feature>
<evidence type="ECO:0000256" key="5">
    <source>
        <dbReference type="SAM" id="MobiDB-lite"/>
    </source>
</evidence>
<dbReference type="InterPro" id="IPR026203">
    <property type="entry name" value="IHABP"/>
</dbReference>
<feature type="compositionally biased region" description="Polar residues" evidence="5">
    <location>
        <begin position="1171"/>
        <end position="1189"/>
    </location>
</feature>
<feature type="coiled-coil region" evidence="4">
    <location>
        <begin position="107"/>
        <end position="394"/>
    </location>
</feature>
<evidence type="ECO:0000256" key="3">
    <source>
        <dbReference type="ARBA" id="ARBA00023212"/>
    </source>
</evidence>
<accession>A0AAN8XL98</accession>
<feature type="non-terminal residue" evidence="7">
    <location>
        <position position="1"/>
    </location>
</feature>
<feature type="coiled-coil region" evidence="4">
    <location>
        <begin position="430"/>
        <end position="936"/>
    </location>
</feature>
<dbReference type="GO" id="GO:0005540">
    <property type="term" value="F:hyaluronic acid binding"/>
    <property type="evidence" value="ECO:0007669"/>
    <property type="project" value="InterPro"/>
</dbReference>
<dbReference type="Gene3D" id="1.10.287.1490">
    <property type="match status" value="2"/>
</dbReference>
<gene>
    <name evidence="7" type="ORF">SK128_027184</name>
</gene>
<evidence type="ECO:0000259" key="6">
    <source>
        <dbReference type="Pfam" id="PF15908"/>
    </source>
</evidence>
<feature type="coiled-coil region" evidence="4">
    <location>
        <begin position="1107"/>
        <end position="1141"/>
    </location>
</feature>
<feature type="compositionally biased region" description="Low complexity" evidence="5">
    <location>
        <begin position="54"/>
        <end position="75"/>
    </location>
</feature>
<evidence type="ECO:0000256" key="4">
    <source>
        <dbReference type="SAM" id="Coils"/>
    </source>
</evidence>
<dbReference type="EMBL" id="JAXCGZ010004200">
    <property type="protein sequence ID" value="KAK7082093.1"/>
    <property type="molecule type" value="Genomic_DNA"/>
</dbReference>